<keyword evidence="8" id="KW-0690">Ribosome biogenesis</keyword>
<feature type="domain" description="NAC" evidence="11">
    <location>
        <begin position="110"/>
        <end position="271"/>
    </location>
</feature>
<dbReference type="GO" id="GO:0005730">
    <property type="term" value="C:nucleolus"/>
    <property type="evidence" value="ECO:0007669"/>
    <property type="project" value="UniProtKB-SubCell"/>
</dbReference>
<feature type="compositionally biased region" description="Low complexity" evidence="10">
    <location>
        <begin position="1075"/>
        <end position="1086"/>
    </location>
</feature>
<dbReference type="Pfam" id="PF02365">
    <property type="entry name" value="NAM"/>
    <property type="match status" value="2"/>
</dbReference>
<feature type="compositionally biased region" description="Basic and acidic residues" evidence="10">
    <location>
        <begin position="327"/>
        <end position="339"/>
    </location>
</feature>
<keyword evidence="13" id="KW-1185">Reference proteome</keyword>
<dbReference type="GO" id="GO:0042256">
    <property type="term" value="P:cytosolic ribosome assembly"/>
    <property type="evidence" value="ECO:0007669"/>
    <property type="project" value="UniProtKB-UniRule"/>
</dbReference>
<evidence type="ECO:0000256" key="7">
    <source>
        <dbReference type="ARBA" id="ARBA00023242"/>
    </source>
</evidence>
<feature type="compositionally biased region" description="Low complexity" evidence="10">
    <location>
        <begin position="382"/>
        <end position="394"/>
    </location>
</feature>
<reference evidence="12" key="1">
    <citation type="submission" date="2022-02" db="EMBL/GenBank/DDBJ databases">
        <authorList>
            <person name="Henning P.M."/>
            <person name="McCubbin A.G."/>
            <person name="Shore J.S."/>
        </authorList>
    </citation>
    <scope>NUCLEOTIDE SEQUENCE</scope>
    <source>
        <strain evidence="12">F60SS</strain>
        <tissue evidence="12">Leaves</tissue>
    </source>
</reference>
<evidence type="ECO:0000256" key="6">
    <source>
        <dbReference type="ARBA" id="ARBA00023163"/>
    </source>
</evidence>
<dbReference type="AlphaFoldDB" id="A0A9Q0FFG8"/>
<keyword evidence="9" id="KW-0175">Coiled coil</keyword>
<dbReference type="GO" id="GO:0005737">
    <property type="term" value="C:cytoplasm"/>
    <property type="evidence" value="ECO:0007669"/>
    <property type="project" value="UniProtKB-SubCell"/>
</dbReference>
<name>A0A9Q0FFG8_9ROSI</name>
<dbReference type="GO" id="GO:0043023">
    <property type="term" value="F:ribosomal large subunit binding"/>
    <property type="evidence" value="ECO:0007669"/>
    <property type="project" value="UniProtKB-UniRule"/>
</dbReference>
<feature type="compositionally biased region" description="Low complexity" evidence="10">
    <location>
        <begin position="402"/>
        <end position="422"/>
    </location>
</feature>
<feature type="coiled-coil region" evidence="9">
    <location>
        <begin position="470"/>
        <end position="525"/>
    </location>
</feature>
<protein>
    <recommendedName>
        <fullName evidence="8">Eukaryotic translation initiation factor 6</fullName>
        <shortName evidence="8">eIF-6</shortName>
    </recommendedName>
</protein>
<dbReference type="Gene3D" id="2.170.150.80">
    <property type="entry name" value="NAC domain"/>
    <property type="match status" value="2"/>
</dbReference>
<feature type="domain" description="NAC" evidence="11">
    <location>
        <begin position="661"/>
        <end position="816"/>
    </location>
</feature>
<dbReference type="PANTHER" id="PTHR31744">
    <property type="entry name" value="PROTEIN CUP-SHAPED COTYLEDON 2-RELATED"/>
    <property type="match status" value="1"/>
</dbReference>
<dbReference type="GO" id="GO:0003677">
    <property type="term" value="F:DNA binding"/>
    <property type="evidence" value="ECO:0007669"/>
    <property type="project" value="UniProtKB-KW"/>
</dbReference>
<dbReference type="CDD" id="cd00527">
    <property type="entry name" value="IF6"/>
    <property type="match status" value="1"/>
</dbReference>
<keyword evidence="4" id="KW-0805">Transcription regulation</keyword>
<keyword evidence="5" id="KW-0238">DNA-binding</keyword>
<dbReference type="InterPro" id="IPR036093">
    <property type="entry name" value="NAC_dom_sf"/>
</dbReference>
<dbReference type="GO" id="GO:0042273">
    <property type="term" value="P:ribosomal large subunit biogenesis"/>
    <property type="evidence" value="ECO:0007669"/>
    <property type="project" value="UniProtKB-UniRule"/>
</dbReference>
<dbReference type="NCBIfam" id="TIGR00323">
    <property type="entry name" value="eIF-6"/>
    <property type="match status" value="1"/>
</dbReference>
<dbReference type="PROSITE" id="PS51005">
    <property type="entry name" value="NAC"/>
    <property type="match status" value="2"/>
</dbReference>
<keyword evidence="6" id="KW-0804">Transcription</keyword>
<evidence type="ECO:0000259" key="11">
    <source>
        <dbReference type="PROSITE" id="PS51005"/>
    </source>
</evidence>
<dbReference type="OrthoDB" id="645697at2759"/>
<dbReference type="InterPro" id="IPR002769">
    <property type="entry name" value="eIF6"/>
</dbReference>
<sequence length="1221" mass="135134">MIKIKINTKSITNPLLNKRTEKLLAIEGTLYSFFLVNQSKPTLSPPFHFSPILSPDMGIESYTPPLPPNTPAIVAAAAAAAAEMAAKTAAKANAAAPAPAGGTQKKTTALAPGFRFHPTDEELVIYYLKRKVANKPFRFNAIAEVDIYKNEPWDLSDKASLKSRDQEWYFFSPLDKKYGNGARMNRATGRGYWKATGKDREVRRDSQLLAMKKTLVFHSGRAPGGQRTNWVMHEYRLVDEELERTGACFRALDKPGPLQFDSYVLCRVFHKNNIGPPTGNRYAPFLEEEWDDGESTIVPGEDTMDEVVATHDTGVETNHVEQNTNCIHKDPPSGDEIPKDPQYSSPVCKPEAEEDCPPLCVLNTEAPFPLLQYKRRKHSHENGSNNSNGSESSGRTSHDPCSSTTTTAATRTTTPDATMTTSATTTAVSALLEFSLMEPIERKEKPQVAPPVFQGANLESLVPPSCVKFIKDLQNEVHKISVERETLKLEMMSAQAMINILQSRIEFLNKENEGLKRAIRGAQLQHLRNSLPDQVVVQRIEERLSALGNCIACNDHVALAHTDLDRETEEIIADVLGVEVFRQTIAGNILVGSYCTFSNRGGLVHPHTSIEDLDELSTLLQVPMVAGTVNRGSEVVAAGMTVNDWTAFCGSDTTATELSVIENVFKLREAQPSAIVNEMRKSLIDSYVTNKPLRFDAISVIDIYKTEPWDLPSKSKLKSRDLEWYFFSVLDKKYGNGSKTNRATEKGYWKTTGKDRPIKVNSRTVGMKKTLVFHQGRAPRGARSNWVMHEYRLADEQLEKDGVVQDAFVLCRIFQKSGTGPKNGEQYGAPFVEEEWDDDEEVAWLPSGVIDGEMVVADEVAAGDDGYVENNEFDQNFDITVPGEESPVPPVPFELSPEESPVPFDFSLEESPAPLNFYQGETSNYVEHSQNCSADDQKPMIGDGERRYSANLQDEQYFLDSPGEYEMDATKSVKEEYVADPSDSHDAIDVNYLLDEPYLDAVDNPEFREGLFLEANDLSNPEQPTSGDPTGFDMLEEYLNYFDANDQNLSFDPSELFTVNDDAVSDQDKESQTLSESSCDAEASSSKQKPETMPYESGIKYPFLKQASNMLGSITAPPAFASEFPSKGAALRLHAAQSSSSIHVTAGMIRIENISLGANAIDWSFGKNGNVNIILSFGLSQGEVSPSGSVPVASYFSGKSGAMVSRGWYILMFFWTLKNVA</sequence>
<gene>
    <name evidence="8" type="primary">EIF6</name>
    <name evidence="12" type="ORF">Tsubulata_016552</name>
</gene>
<dbReference type="GO" id="GO:0003743">
    <property type="term" value="F:translation initiation factor activity"/>
    <property type="evidence" value="ECO:0007669"/>
    <property type="project" value="UniProtKB-UniRule"/>
</dbReference>
<evidence type="ECO:0000256" key="4">
    <source>
        <dbReference type="ARBA" id="ARBA00023015"/>
    </source>
</evidence>
<keyword evidence="8" id="KW-0963">Cytoplasm</keyword>
<dbReference type="Proteomes" id="UP001141552">
    <property type="component" value="Unassembled WGS sequence"/>
</dbReference>
<dbReference type="EMBL" id="JAKUCV010005791">
    <property type="protein sequence ID" value="KAJ4829839.1"/>
    <property type="molecule type" value="Genomic_DNA"/>
</dbReference>
<dbReference type="SUPFAM" id="SSF101941">
    <property type="entry name" value="NAC domain"/>
    <property type="match status" value="2"/>
</dbReference>
<feature type="region of interest" description="Disordered" evidence="10">
    <location>
        <begin position="377"/>
        <end position="422"/>
    </location>
</feature>
<evidence type="ECO:0000256" key="8">
    <source>
        <dbReference type="HAMAP-Rule" id="MF_03132"/>
    </source>
</evidence>
<keyword evidence="7 8" id="KW-0539">Nucleus</keyword>
<comment type="function">
    <text evidence="8">Binds to the 60S ribosomal subunit and prevents its association with the 40S ribosomal subunit to form the 80S initiation complex in the cytoplasm. May also be involved in ribosome biogenesis.</text>
</comment>
<organism evidence="12 13">
    <name type="scientific">Turnera subulata</name>
    <dbReference type="NCBI Taxonomy" id="218843"/>
    <lineage>
        <taxon>Eukaryota</taxon>
        <taxon>Viridiplantae</taxon>
        <taxon>Streptophyta</taxon>
        <taxon>Embryophyta</taxon>
        <taxon>Tracheophyta</taxon>
        <taxon>Spermatophyta</taxon>
        <taxon>Magnoliopsida</taxon>
        <taxon>eudicotyledons</taxon>
        <taxon>Gunneridae</taxon>
        <taxon>Pentapetalae</taxon>
        <taxon>rosids</taxon>
        <taxon>fabids</taxon>
        <taxon>Malpighiales</taxon>
        <taxon>Passifloraceae</taxon>
        <taxon>Turnera</taxon>
    </lineage>
</organism>
<dbReference type="Gene3D" id="3.75.10.10">
    <property type="entry name" value="L-arginine/glycine Amidinotransferase, Chain A"/>
    <property type="match status" value="1"/>
</dbReference>
<dbReference type="PANTHER" id="PTHR31744:SF210">
    <property type="entry name" value="NAC DOMAIN-CONTAINING PROTEIN 86-LIKE"/>
    <property type="match status" value="1"/>
</dbReference>
<evidence type="ECO:0000256" key="9">
    <source>
        <dbReference type="SAM" id="Coils"/>
    </source>
</evidence>
<keyword evidence="2 8" id="KW-0396">Initiation factor</keyword>
<dbReference type="SUPFAM" id="SSF55909">
    <property type="entry name" value="Pentein"/>
    <property type="match status" value="1"/>
</dbReference>
<evidence type="ECO:0000313" key="13">
    <source>
        <dbReference type="Proteomes" id="UP001141552"/>
    </source>
</evidence>
<evidence type="ECO:0000256" key="3">
    <source>
        <dbReference type="ARBA" id="ARBA00022917"/>
    </source>
</evidence>
<keyword evidence="3 8" id="KW-0648">Protein biosynthesis</keyword>
<dbReference type="InterPro" id="IPR003441">
    <property type="entry name" value="NAC-dom"/>
</dbReference>
<feature type="region of interest" description="Disordered" evidence="10">
    <location>
        <begin position="318"/>
        <end position="350"/>
    </location>
</feature>
<evidence type="ECO:0000256" key="5">
    <source>
        <dbReference type="ARBA" id="ARBA00023125"/>
    </source>
</evidence>
<evidence type="ECO:0000313" key="12">
    <source>
        <dbReference type="EMBL" id="KAJ4829839.1"/>
    </source>
</evidence>
<comment type="caution">
    <text evidence="12">The sequence shown here is derived from an EMBL/GenBank/DDBJ whole genome shotgun (WGS) entry which is preliminary data.</text>
</comment>
<comment type="subcellular location">
    <subcellularLocation>
        <location evidence="8">Cytoplasm</location>
    </subcellularLocation>
    <subcellularLocation>
        <location evidence="8">Nucleus</location>
        <location evidence="8">Nucleolus</location>
    </subcellularLocation>
    <subcellularLocation>
        <location evidence="1">Nucleus</location>
    </subcellularLocation>
    <text evidence="8">Shuttles between cytoplasm and nucleus/nucleolus.</text>
</comment>
<proteinExistence type="inferred from homology"/>
<dbReference type="GO" id="GO:0006355">
    <property type="term" value="P:regulation of DNA-templated transcription"/>
    <property type="evidence" value="ECO:0007669"/>
    <property type="project" value="InterPro"/>
</dbReference>
<dbReference type="Pfam" id="PF01912">
    <property type="entry name" value="eIF-6"/>
    <property type="match status" value="1"/>
</dbReference>
<dbReference type="SMART" id="SM00654">
    <property type="entry name" value="eIF6"/>
    <property type="match status" value="1"/>
</dbReference>
<feature type="region of interest" description="Disordered" evidence="10">
    <location>
        <begin position="1063"/>
        <end position="1094"/>
    </location>
</feature>
<evidence type="ECO:0000256" key="2">
    <source>
        <dbReference type="ARBA" id="ARBA00022540"/>
    </source>
</evidence>
<evidence type="ECO:0000256" key="1">
    <source>
        <dbReference type="ARBA" id="ARBA00004123"/>
    </source>
</evidence>
<evidence type="ECO:0000256" key="10">
    <source>
        <dbReference type="SAM" id="MobiDB-lite"/>
    </source>
</evidence>
<comment type="similarity">
    <text evidence="8">Belongs to the eIF-6 family.</text>
</comment>
<reference evidence="12" key="2">
    <citation type="journal article" date="2023" name="Plants (Basel)">
        <title>Annotation of the Turnera subulata (Passifloraceae) Draft Genome Reveals the S-Locus Evolved after the Divergence of Turneroideae from Passifloroideae in a Stepwise Manner.</title>
        <authorList>
            <person name="Henning P.M."/>
            <person name="Roalson E.H."/>
            <person name="Mir W."/>
            <person name="McCubbin A.G."/>
            <person name="Shore J.S."/>
        </authorList>
    </citation>
    <scope>NUCLEOTIDE SEQUENCE</scope>
    <source>
        <strain evidence="12">F60SS</strain>
    </source>
</reference>
<dbReference type="FunFam" id="2.170.150.80:FF:000002">
    <property type="entry name" value="Nac domain-containing protein 86"/>
    <property type="match status" value="1"/>
</dbReference>
<accession>A0A9Q0FFG8</accession>
<dbReference type="HAMAP" id="MF_00032">
    <property type="entry name" value="eIF_6"/>
    <property type="match status" value="1"/>
</dbReference>
<comment type="subunit">
    <text evidence="8">Monomer. Associates with the 60S ribosomal subunit.</text>
</comment>